<evidence type="ECO:0000256" key="1">
    <source>
        <dbReference type="SAM" id="Phobius"/>
    </source>
</evidence>
<name>A0A6N2VKF3_BLAHA</name>
<keyword evidence="1" id="KW-1133">Transmembrane helix</keyword>
<dbReference type="RefSeq" id="WP_156342730.1">
    <property type="nucleotide sequence ID" value="NZ_CACRSY010000016.1"/>
</dbReference>
<protein>
    <recommendedName>
        <fullName evidence="3">ABC-transporter type IV</fullName>
    </recommendedName>
</protein>
<organism evidence="2">
    <name type="scientific">Blautia hansenii</name>
    <name type="common">Ruminococcus hansenii</name>
    <dbReference type="NCBI Taxonomy" id="1322"/>
    <lineage>
        <taxon>Bacteria</taxon>
        <taxon>Bacillati</taxon>
        <taxon>Bacillota</taxon>
        <taxon>Clostridia</taxon>
        <taxon>Lachnospirales</taxon>
        <taxon>Lachnospiraceae</taxon>
        <taxon>Blautia</taxon>
    </lineage>
</organism>
<feature type="transmembrane region" description="Helical" evidence="1">
    <location>
        <begin position="70"/>
        <end position="93"/>
    </location>
</feature>
<evidence type="ECO:0000313" key="2">
    <source>
        <dbReference type="EMBL" id="VYT30063.1"/>
    </source>
</evidence>
<keyword evidence="1" id="KW-0472">Membrane</keyword>
<reference evidence="2" key="1">
    <citation type="submission" date="2019-11" db="EMBL/GenBank/DDBJ databases">
        <authorList>
            <person name="Feng L."/>
        </authorList>
    </citation>
    <scope>NUCLEOTIDE SEQUENCE</scope>
    <source>
        <strain evidence="2">BhanseniiLFYP23</strain>
    </source>
</reference>
<feature type="transmembrane region" description="Helical" evidence="1">
    <location>
        <begin position="152"/>
        <end position="176"/>
    </location>
</feature>
<feature type="transmembrane region" description="Helical" evidence="1">
    <location>
        <begin position="12"/>
        <end position="32"/>
    </location>
</feature>
<dbReference type="EMBL" id="CACRSY010000016">
    <property type="protein sequence ID" value="VYT30063.1"/>
    <property type="molecule type" value="Genomic_DNA"/>
</dbReference>
<feature type="transmembrane region" description="Helical" evidence="1">
    <location>
        <begin position="114"/>
        <end position="132"/>
    </location>
</feature>
<sequence>MDIEIAGVSLYYIISWFFVYSFLGWLWETAYVSVRKKKFVNRGFINGPLCTIYGMGAVSIYLILKPFGDNLAVLYIGGVVVATILEYITGWLMEKIFHTRWWDYSHRKYNLQGYISLGTSLGWGVFTVLLFEVLQPAVSWFTDLYPQKIGEILLIVIMILYALDFITSAWAAFGLTKNFAKVEDMMEDITQYLHSSRLYETKEEIRERLETVRVHIRTQEAVERLSVRRQEFMERFEALFAEKHLLDEDSYLSKKAEMEQKLDEFAKKYTDIRKKQNIVKKRMVYAYPELKNQFKKYRKKHQKE</sequence>
<dbReference type="AlphaFoldDB" id="A0A6N2VKF3"/>
<evidence type="ECO:0008006" key="3">
    <source>
        <dbReference type="Google" id="ProtNLM"/>
    </source>
</evidence>
<dbReference type="Pfam" id="PF06541">
    <property type="entry name" value="ABC_trans_CmpB"/>
    <property type="match status" value="1"/>
</dbReference>
<feature type="transmembrane region" description="Helical" evidence="1">
    <location>
        <begin position="44"/>
        <end position="64"/>
    </location>
</feature>
<gene>
    <name evidence="2" type="ORF">BHLFYP23_01122</name>
</gene>
<proteinExistence type="predicted"/>
<accession>A0A6N2VKF3</accession>
<dbReference type="InterPro" id="IPR010540">
    <property type="entry name" value="CmpB_TMEM229"/>
</dbReference>
<keyword evidence="1" id="KW-0812">Transmembrane</keyword>